<dbReference type="RefSeq" id="WP_145340048.1">
    <property type="nucleotide sequence ID" value="NZ_SMLY01000055.1"/>
</dbReference>
<organism evidence="2 3">
    <name type="scientific">Roseibium hamelinense</name>
    <dbReference type="NCBI Taxonomy" id="150831"/>
    <lineage>
        <taxon>Bacteria</taxon>
        <taxon>Pseudomonadati</taxon>
        <taxon>Pseudomonadota</taxon>
        <taxon>Alphaproteobacteria</taxon>
        <taxon>Hyphomicrobiales</taxon>
        <taxon>Stappiaceae</taxon>
        <taxon>Roseibium</taxon>
    </lineage>
</organism>
<dbReference type="InterPro" id="IPR024079">
    <property type="entry name" value="MetalloPept_cat_dom_sf"/>
</dbReference>
<dbReference type="GO" id="GO:0006508">
    <property type="term" value="P:proteolysis"/>
    <property type="evidence" value="ECO:0007669"/>
    <property type="project" value="InterPro"/>
</dbReference>
<evidence type="ECO:0000259" key="1">
    <source>
        <dbReference type="SMART" id="SM00235"/>
    </source>
</evidence>
<evidence type="ECO:0000313" key="3">
    <source>
        <dbReference type="Proteomes" id="UP000320593"/>
    </source>
</evidence>
<dbReference type="InterPro" id="IPR006026">
    <property type="entry name" value="Peptidase_Metallo"/>
</dbReference>
<dbReference type="SMART" id="SM00235">
    <property type="entry name" value="ZnMc"/>
    <property type="match status" value="1"/>
</dbReference>
<comment type="caution">
    <text evidence="2">The sequence shown here is derived from an EMBL/GenBank/DDBJ whole genome shotgun (WGS) entry which is preliminary data.</text>
</comment>
<accession>A0A562TG27</accession>
<dbReference type="InterPro" id="IPR025282">
    <property type="entry name" value="DUF4214"/>
</dbReference>
<dbReference type="CDD" id="cd04277">
    <property type="entry name" value="ZnMc_serralysin_like"/>
    <property type="match status" value="1"/>
</dbReference>
<proteinExistence type="predicted"/>
<dbReference type="Pfam" id="PF13946">
    <property type="entry name" value="DUF4214"/>
    <property type="match status" value="1"/>
</dbReference>
<dbReference type="GO" id="GO:0008270">
    <property type="term" value="F:zinc ion binding"/>
    <property type="evidence" value="ECO:0007669"/>
    <property type="project" value="InterPro"/>
</dbReference>
<keyword evidence="3" id="KW-1185">Reference proteome</keyword>
<sequence>MSSNDYRIDALANEQSRWNKAQDLGSATVITYSFSETLPDYFQETWWGIKDFKSFSDQARIATREILTAFSEMAGLRFEETDHSAAMQFMMYSGRNGIPAGIASDAEAFLPSDTGLHAGDVMINHTSEKMQDFTSGSVGYWILAHEIGHTLGLKHPGQYSGFDEGPFLPGSEDNRANTIMSYNDTHLSTLKAPFDQLALQYLYGEPAISGQLVFGQETYTYYGASRSEIMGTSHSEYFVLPRVWQDTYSVDGAAGTDTVSFKQNYSGLNRDQFIVTSSDSGVTVGLDGVQFALAAVERIEFDDGQVAFDLDGSAGQTYRLYQAAFDRTPDDIGLSHNVNLMDNGLSILEMASAFIGSEEFQKTYGTNVDNTAFLTLLYQNVLDRGPDDDGLTGWLSLLDGGTSREEVLFGFSESAENKANVASAIDDGIWLV</sequence>
<dbReference type="Gene3D" id="1.10.3130.20">
    <property type="entry name" value="Phycobilisome linker domain"/>
    <property type="match status" value="1"/>
</dbReference>
<dbReference type="InterPro" id="IPR034033">
    <property type="entry name" value="Serralysin-like"/>
</dbReference>
<protein>
    <submittedName>
        <fullName evidence="2">Uncharacterized protein DUF4214</fullName>
    </submittedName>
</protein>
<dbReference type="AlphaFoldDB" id="A0A562TG27"/>
<dbReference type="Gene3D" id="3.40.390.10">
    <property type="entry name" value="Collagenase (Catalytic Domain)"/>
    <property type="match status" value="1"/>
</dbReference>
<reference evidence="2 3" key="1">
    <citation type="submission" date="2019-07" db="EMBL/GenBank/DDBJ databases">
        <title>Genomic Encyclopedia of Archaeal and Bacterial Type Strains, Phase II (KMG-II): from individual species to whole genera.</title>
        <authorList>
            <person name="Goeker M."/>
        </authorList>
    </citation>
    <scope>NUCLEOTIDE SEQUENCE [LARGE SCALE GENOMIC DNA]</scope>
    <source>
        <strain evidence="2 3">ATCC BAA-252</strain>
    </source>
</reference>
<feature type="domain" description="Peptidase metallopeptidase" evidence="1">
    <location>
        <begin position="14"/>
        <end position="205"/>
    </location>
</feature>
<dbReference type="SUPFAM" id="SSF55486">
    <property type="entry name" value="Metalloproteases ('zincins'), catalytic domain"/>
    <property type="match status" value="1"/>
</dbReference>
<dbReference type="GO" id="GO:0008237">
    <property type="term" value="F:metallopeptidase activity"/>
    <property type="evidence" value="ECO:0007669"/>
    <property type="project" value="InterPro"/>
</dbReference>
<dbReference type="OrthoDB" id="7433198at2"/>
<dbReference type="Pfam" id="PF13688">
    <property type="entry name" value="Reprolysin_5"/>
    <property type="match status" value="1"/>
</dbReference>
<dbReference type="EMBL" id="VLLF01000001">
    <property type="protein sequence ID" value="TWI92501.1"/>
    <property type="molecule type" value="Genomic_DNA"/>
</dbReference>
<evidence type="ECO:0000313" key="2">
    <source>
        <dbReference type="EMBL" id="TWI92501.1"/>
    </source>
</evidence>
<name>A0A562TG27_9HYPH</name>
<gene>
    <name evidence="2" type="ORF">JM93_00043</name>
</gene>
<dbReference type="InterPro" id="IPR038255">
    <property type="entry name" value="PBS_linker_sf"/>
</dbReference>
<dbReference type="Proteomes" id="UP000320593">
    <property type="component" value="Unassembled WGS sequence"/>
</dbReference>